<feature type="compositionally biased region" description="Low complexity" evidence="1">
    <location>
        <begin position="267"/>
        <end position="282"/>
    </location>
</feature>
<evidence type="ECO:0000313" key="3">
    <source>
        <dbReference type="Proteomes" id="UP001165121"/>
    </source>
</evidence>
<protein>
    <submittedName>
        <fullName evidence="2">Unnamed protein product</fullName>
    </submittedName>
</protein>
<evidence type="ECO:0000256" key="1">
    <source>
        <dbReference type="SAM" id="MobiDB-lite"/>
    </source>
</evidence>
<proteinExistence type="predicted"/>
<feature type="region of interest" description="Disordered" evidence="1">
    <location>
        <begin position="32"/>
        <end position="53"/>
    </location>
</feature>
<organism evidence="2 3">
    <name type="scientific">Phytophthora fragariaefolia</name>
    <dbReference type="NCBI Taxonomy" id="1490495"/>
    <lineage>
        <taxon>Eukaryota</taxon>
        <taxon>Sar</taxon>
        <taxon>Stramenopiles</taxon>
        <taxon>Oomycota</taxon>
        <taxon>Peronosporomycetes</taxon>
        <taxon>Peronosporales</taxon>
        <taxon>Peronosporaceae</taxon>
        <taxon>Phytophthora</taxon>
    </lineage>
</organism>
<gene>
    <name evidence="2" type="ORF">Pfra01_000863200</name>
</gene>
<keyword evidence="3" id="KW-1185">Reference proteome</keyword>
<feature type="region of interest" description="Disordered" evidence="1">
    <location>
        <begin position="267"/>
        <end position="286"/>
    </location>
</feature>
<reference evidence="2" key="1">
    <citation type="submission" date="2023-04" db="EMBL/GenBank/DDBJ databases">
        <title>Phytophthora fragariaefolia NBRC 109709.</title>
        <authorList>
            <person name="Ichikawa N."/>
            <person name="Sato H."/>
            <person name="Tonouchi N."/>
        </authorList>
    </citation>
    <scope>NUCLEOTIDE SEQUENCE</scope>
    <source>
        <strain evidence="2">NBRC 109709</strain>
    </source>
</reference>
<dbReference type="AlphaFoldDB" id="A0A9W6X9A5"/>
<dbReference type="Proteomes" id="UP001165121">
    <property type="component" value="Unassembled WGS sequence"/>
</dbReference>
<name>A0A9W6X9A5_9STRA</name>
<dbReference type="EMBL" id="BSXT01000783">
    <property type="protein sequence ID" value="GMF34041.1"/>
    <property type="molecule type" value="Genomic_DNA"/>
</dbReference>
<evidence type="ECO:0000313" key="2">
    <source>
        <dbReference type="EMBL" id="GMF34041.1"/>
    </source>
</evidence>
<sequence length="321" mass="33890">MVVAENEAAHNALVLGLATPLHMPAATQASVASPASVPDPAESALPDSANPLLEPAFTAPGAQEAWCEILNARIPQPIASDRVTEGSIAGIQAFADWEDPPHTWQRLRSRLPESPCTFGADDFMRQADFDPGSGLAIVMKLWRQFTWRAVGRTDHSDLGFAAGNVPTGFRSLLSSNGSSSSLTGSGPTRPNASGKIKCPPEILSEPSMLQYSFEPLTWAPGTAVWTAKVVDLDARQPWRNRWVGLPADPSSLRRGVHEFSDARAQAAADASAAADSPSDASSTRTPIPAADQANVQAELRATAPAQARLDVLADLATTAEI</sequence>
<accession>A0A9W6X9A5</accession>
<comment type="caution">
    <text evidence="2">The sequence shown here is derived from an EMBL/GenBank/DDBJ whole genome shotgun (WGS) entry which is preliminary data.</text>
</comment>